<dbReference type="InterPro" id="IPR006629">
    <property type="entry name" value="LITAF"/>
</dbReference>
<evidence type="ECO:0000313" key="3">
    <source>
        <dbReference type="Proteomes" id="UP000091820"/>
    </source>
</evidence>
<feature type="domain" description="LITAF" evidence="1">
    <location>
        <begin position="151"/>
        <end position="186"/>
    </location>
</feature>
<dbReference type="AlphaFoldDB" id="A0A1A9X4Z5"/>
<dbReference type="Pfam" id="PF10601">
    <property type="entry name" value="zf-LITAF-like"/>
    <property type="match status" value="1"/>
</dbReference>
<proteinExistence type="predicted"/>
<accession>A0A1A9X4Z5</accession>
<reference evidence="3" key="1">
    <citation type="submission" date="2014-03" db="EMBL/GenBank/DDBJ databases">
        <authorList>
            <person name="Aksoy S."/>
            <person name="Warren W."/>
            <person name="Wilson R.K."/>
        </authorList>
    </citation>
    <scope>NUCLEOTIDE SEQUENCE [LARGE SCALE GENOMIC DNA]</scope>
    <source>
        <strain evidence="3">IAEA</strain>
    </source>
</reference>
<evidence type="ECO:0000313" key="2">
    <source>
        <dbReference type="EnsemblMetazoa" id="GBRI044437-PA"/>
    </source>
</evidence>
<dbReference type="VEuPathDB" id="VectorBase:GBRI044437"/>
<protein>
    <submittedName>
        <fullName evidence="2">LITAF domain-containing protein</fullName>
    </submittedName>
</protein>
<keyword evidence="3" id="KW-1185">Reference proteome</keyword>
<reference evidence="2" key="2">
    <citation type="submission" date="2020-05" db="UniProtKB">
        <authorList>
            <consortium name="EnsemblMetazoa"/>
        </authorList>
    </citation>
    <scope>IDENTIFICATION</scope>
    <source>
        <strain evidence="2">IAEA</strain>
    </source>
</reference>
<evidence type="ECO:0000259" key="1">
    <source>
        <dbReference type="Pfam" id="PF10601"/>
    </source>
</evidence>
<dbReference type="Proteomes" id="UP000091820">
    <property type="component" value="Unassembled WGS sequence"/>
</dbReference>
<dbReference type="EnsemblMetazoa" id="GBRI044437-RA">
    <property type="protein sequence ID" value="GBRI044437-PA"/>
    <property type="gene ID" value="GBRI044437"/>
</dbReference>
<organism evidence="2 3">
    <name type="scientific">Glossina brevipalpis</name>
    <dbReference type="NCBI Taxonomy" id="37001"/>
    <lineage>
        <taxon>Eukaryota</taxon>
        <taxon>Metazoa</taxon>
        <taxon>Ecdysozoa</taxon>
        <taxon>Arthropoda</taxon>
        <taxon>Hexapoda</taxon>
        <taxon>Insecta</taxon>
        <taxon>Pterygota</taxon>
        <taxon>Neoptera</taxon>
        <taxon>Endopterygota</taxon>
        <taxon>Diptera</taxon>
        <taxon>Brachycera</taxon>
        <taxon>Muscomorpha</taxon>
        <taxon>Hippoboscoidea</taxon>
        <taxon>Glossinidae</taxon>
        <taxon>Glossina</taxon>
    </lineage>
</organism>
<name>A0A1A9X4Z5_9MUSC</name>
<sequence>MSDIDFFGYRLGALKPIQGRLSHVPPHHLQSIMVENLPNTYEIRKKQLQKNSKIVRFVILKFVKIKTGAYFYLVEMQEQYVLREINDFDIEHSRPTLPYRSSSYPDLHRNPPRLCPRPAIAQKWSPYQYRERRQCTASSPHSNYMPECGPVPIPITCPTCRAYSHTRIKRSPTIKTHLMSLLLCTLW</sequence>